<evidence type="ECO:0000313" key="3">
    <source>
        <dbReference type="Proteomes" id="UP000308365"/>
    </source>
</evidence>
<name>A0A4U1EEN6_MONMO</name>
<dbReference type="AlphaFoldDB" id="A0A4U1EEN6"/>
<keyword evidence="1" id="KW-1133">Transmembrane helix</keyword>
<comment type="caution">
    <text evidence="2">The sequence shown here is derived from an EMBL/GenBank/DDBJ whole genome shotgun (WGS) entry which is preliminary data.</text>
</comment>
<evidence type="ECO:0000313" key="2">
    <source>
        <dbReference type="EMBL" id="TKC34621.1"/>
    </source>
</evidence>
<dbReference type="Proteomes" id="UP000308365">
    <property type="component" value="Unassembled WGS sequence"/>
</dbReference>
<feature type="transmembrane region" description="Helical" evidence="1">
    <location>
        <begin position="176"/>
        <end position="193"/>
    </location>
</feature>
<accession>A0A4U1EEN6</accession>
<organism evidence="2 3">
    <name type="scientific">Monodon monoceros</name>
    <name type="common">Narwhal</name>
    <name type="synonym">Ceratodon monodon</name>
    <dbReference type="NCBI Taxonomy" id="40151"/>
    <lineage>
        <taxon>Eukaryota</taxon>
        <taxon>Metazoa</taxon>
        <taxon>Chordata</taxon>
        <taxon>Craniata</taxon>
        <taxon>Vertebrata</taxon>
        <taxon>Euteleostomi</taxon>
        <taxon>Mammalia</taxon>
        <taxon>Eutheria</taxon>
        <taxon>Laurasiatheria</taxon>
        <taxon>Artiodactyla</taxon>
        <taxon>Whippomorpha</taxon>
        <taxon>Cetacea</taxon>
        <taxon>Odontoceti</taxon>
        <taxon>Monodontidae</taxon>
        <taxon>Monodon</taxon>
    </lineage>
</organism>
<sequence>MTATGKLGWTVLHLEILQVGLEANVMIGGLGDLGLAEPLAEHVARVAGAAAGAVVRGADVKHHLASLFLNENINLGKKYVFDIKRISKDEYDRARRALYNAGVVDLVLSSDPSPPNSPLKSSESSMSCGSCQQTRALQEKLRKLKEAMLCVLCCEEVQREEKISERHERKDAEEKMQRGIIIYIIFITISAIIK</sequence>
<keyword evidence="1" id="KW-0472">Membrane</keyword>
<proteinExistence type="predicted"/>
<protein>
    <submittedName>
        <fullName evidence="2">Uncharacterized protein</fullName>
    </submittedName>
</protein>
<reference evidence="3" key="1">
    <citation type="journal article" date="2019" name="IScience">
        <title>Narwhal Genome Reveals Long-Term Low Genetic Diversity despite Current Large Abundance Size.</title>
        <authorList>
            <person name="Westbury M.V."/>
            <person name="Petersen B."/>
            <person name="Garde E."/>
            <person name="Heide-Jorgensen M.P."/>
            <person name="Lorenzen E.D."/>
        </authorList>
    </citation>
    <scope>NUCLEOTIDE SEQUENCE [LARGE SCALE GENOMIC DNA]</scope>
</reference>
<feature type="non-terminal residue" evidence="2">
    <location>
        <position position="194"/>
    </location>
</feature>
<dbReference type="EMBL" id="RWIC01001797">
    <property type="protein sequence ID" value="TKC34621.1"/>
    <property type="molecule type" value="Genomic_DNA"/>
</dbReference>
<keyword evidence="1" id="KW-0812">Transmembrane</keyword>
<evidence type="ECO:0000256" key="1">
    <source>
        <dbReference type="SAM" id="Phobius"/>
    </source>
</evidence>
<gene>
    <name evidence="2" type="ORF">EI555_006702</name>
</gene>